<dbReference type="InterPro" id="IPR001611">
    <property type="entry name" value="Leu-rich_rpt"/>
</dbReference>
<dbReference type="Proteomes" id="UP000031737">
    <property type="component" value="Unassembled WGS sequence"/>
</dbReference>
<sequence>MSAVSMAENTDIAFTDLRLERVEQLVANINAKFGALQRQLMQSSQSQSTLWHALTLGSAAFEGKSSAPLTSLSANGLLSVPTIHLSSKTTSNSPHRSSYTYERELCIAASELFQYLNGGINYRVMCMQYQTMIELLLKMLREDIQLARHADILPGGTLSRAHAVLSELIRESKELLVENGVIPRCELQRMGNVASRSQSKEGEVSSQENILPVALTCNDVHNTNSSTQSRSERQIIGKGHGSKPDSHVIVGAPTAGSDQETPFFPLPFHAFESKFGSEAIYDVETPRNSRTDEDTLNKFQSSWIARSESDEALKVDGDLRSRSRYHCMEELYNKLYLDEGMNMLVEMMQLVFLKEYKHTDSKSGNEAFAKFKENIDNELLPHIRSYDALVSPKTQPLLRSTYILNCLHHHIQSNKQLLKSLQRIDSERDASSVALVNMNLCDTDMKPFIALLPRLSCLRSLDLSHNNIHDDGVRELCSALEGHPSLELLDLSDNPLTDTAGAELIHLATTTTNLKAVGQQGIGFSQHTREALGSQLRKNRIACGTSFMSNQILSGVGGFKHNELWKRTLKRCLAPLALGGGSQPLPVLKPTPSCVSPSQGTDAVISCSVGMLRRVRLPYLTARRGGQANDGKRVSSSSPR</sequence>
<gene>
    <name evidence="5" type="ORF">TRSC58_01892</name>
</gene>
<evidence type="ECO:0000313" key="6">
    <source>
        <dbReference type="Proteomes" id="UP000031737"/>
    </source>
</evidence>
<dbReference type="GO" id="GO:0005856">
    <property type="term" value="C:cytoskeleton"/>
    <property type="evidence" value="ECO:0007669"/>
    <property type="project" value="UniProtKB-SubCell"/>
</dbReference>
<comment type="caution">
    <text evidence="5">The sequence shown here is derived from an EMBL/GenBank/DDBJ whole genome shotgun (WGS) entry which is preliminary data.</text>
</comment>
<dbReference type="Gene3D" id="3.80.10.10">
    <property type="entry name" value="Ribonuclease Inhibitor"/>
    <property type="match status" value="1"/>
</dbReference>
<feature type="region of interest" description="Disordered" evidence="4">
    <location>
        <begin position="222"/>
        <end position="246"/>
    </location>
</feature>
<comment type="subcellular location">
    <subcellularLocation>
        <location evidence="1">Cytoplasm</location>
        <location evidence="1">Cytoskeleton</location>
    </subcellularLocation>
</comment>
<proteinExistence type="predicted"/>
<keyword evidence="3" id="KW-0206">Cytoskeleton</keyword>
<dbReference type="PROSITE" id="PS51450">
    <property type="entry name" value="LRR"/>
    <property type="match status" value="1"/>
</dbReference>
<dbReference type="SUPFAM" id="SSF52047">
    <property type="entry name" value="RNI-like"/>
    <property type="match status" value="1"/>
</dbReference>
<evidence type="ECO:0000256" key="2">
    <source>
        <dbReference type="ARBA" id="ARBA00022490"/>
    </source>
</evidence>
<evidence type="ECO:0000256" key="4">
    <source>
        <dbReference type="SAM" id="MobiDB-lite"/>
    </source>
</evidence>
<evidence type="ECO:0000256" key="3">
    <source>
        <dbReference type="ARBA" id="ARBA00023212"/>
    </source>
</evidence>
<keyword evidence="6" id="KW-1185">Reference proteome</keyword>
<dbReference type="EMBL" id="AUPL01001892">
    <property type="protein sequence ID" value="ESL10377.1"/>
    <property type="molecule type" value="Genomic_DNA"/>
</dbReference>
<dbReference type="OrthoDB" id="120976at2759"/>
<dbReference type="InterPro" id="IPR052410">
    <property type="entry name" value="DRC5"/>
</dbReference>
<dbReference type="PANTHER" id="PTHR24107">
    <property type="entry name" value="YNEIN REGULATORY COMPLEX SUBUNIT 5"/>
    <property type="match status" value="1"/>
</dbReference>
<dbReference type="Pfam" id="PF13516">
    <property type="entry name" value="LRR_6"/>
    <property type="match status" value="2"/>
</dbReference>
<evidence type="ECO:0000313" key="5">
    <source>
        <dbReference type="EMBL" id="ESL10377.1"/>
    </source>
</evidence>
<dbReference type="SMART" id="SM00368">
    <property type="entry name" value="LRR_RI"/>
    <property type="match status" value="2"/>
</dbReference>
<name>A0A061JAR4_TRYRA</name>
<protein>
    <recommendedName>
        <fullName evidence="7">Leucine-rich repeat protein</fullName>
    </recommendedName>
</protein>
<dbReference type="AlphaFoldDB" id="A0A061JAR4"/>
<dbReference type="InterPro" id="IPR032675">
    <property type="entry name" value="LRR_dom_sf"/>
</dbReference>
<reference evidence="5 6" key="1">
    <citation type="submission" date="2013-07" db="EMBL/GenBank/DDBJ databases">
        <authorList>
            <person name="Stoco P.H."/>
            <person name="Wagner G."/>
            <person name="Gerber A."/>
            <person name="Zaha A."/>
            <person name="Thompson C."/>
            <person name="Bartholomeu D.C."/>
            <person name="Luckemeyer D.D."/>
            <person name="Bahia D."/>
            <person name="Loreto E."/>
            <person name="Prestes E.B."/>
            <person name="Lima F.M."/>
            <person name="Rodrigues-Luiz G."/>
            <person name="Vallejo G.A."/>
            <person name="Filho J.F."/>
            <person name="Monteiro K.M."/>
            <person name="Tyler K.M."/>
            <person name="de Almeida L.G."/>
            <person name="Ortiz M.F."/>
            <person name="Siervo M.A."/>
            <person name="de Moraes M.H."/>
            <person name="Cunha O.L."/>
            <person name="Mendonca-Neto R."/>
            <person name="Silva R."/>
            <person name="Teixeira S.M."/>
            <person name="Murta S.M."/>
            <person name="Sincero T.C."/>
            <person name="Mendes T.A."/>
            <person name="Urmenyi T.P."/>
            <person name="Silva V.G."/>
            <person name="da Rocha W.D."/>
            <person name="Andersson B."/>
            <person name="Romanha A.J."/>
            <person name="Steindel M."/>
            <person name="de Vasconcelos A.T."/>
            <person name="Grisard E.C."/>
        </authorList>
    </citation>
    <scope>NUCLEOTIDE SEQUENCE [LARGE SCALE GENOMIC DNA]</scope>
    <source>
        <strain evidence="5 6">SC58</strain>
    </source>
</reference>
<dbReference type="VEuPathDB" id="TriTrypDB:TRSC58_01892"/>
<keyword evidence="2" id="KW-0963">Cytoplasm</keyword>
<accession>A0A061JAR4</accession>
<dbReference type="PANTHER" id="PTHR24107:SF23">
    <property type="entry name" value="FLAGELLAR MEMBER 5"/>
    <property type="match status" value="1"/>
</dbReference>
<evidence type="ECO:0000256" key="1">
    <source>
        <dbReference type="ARBA" id="ARBA00004245"/>
    </source>
</evidence>
<evidence type="ECO:0008006" key="7">
    <source>
        <dbReference type="Google" id="ProtNLM"/>
    </source>
</evidence>
<organism evidence="5 6">
    <name type="scientific">Trypanosoma rangeli SC58</name>
    <dbReference type="NCBI Taxonomy" id="429131"/>
    <lineage>
        <taxon>Eukaryota</taxon>
        <taxon>Discoba</taxon>
        <taxon>Euglenozoa</taxon>
        <taxon>Kinetoplastea</taxon>
        <taxon>Metakinetoplastina</taxon>
        <taxon>Trypanosomatida</taxon>
        <taxon>Trypanosomatidae</taxon>
        <taxon>Trypanosoma</taxon>
        <taxon>Herpetosoma</taxon>
    </lineage>
</organism>